<organism evidence="2 3">
    <name type="scientific">Mesorhizobium dulcispinae</name>
    <dbReference type="NCBI Taxonomy" id="3072316"/>
    <lineage>
        <taxon>Bacteria</taxon>
        <taxon>Pseudomonadati</taxon>
        <taxon>Pseudomonadota</taxon>
        <taxon>Alphaproteobacteria</taxon>
        <taxon>Hyphomicrobiales</taxon>
        <taxon>Phyllobacteriaceae</taxon>
        <taxon>Mesorhizobium</taxon>
    </lineage>
</organism>
<evidence type="ECO:0000313" key="2">
    <source>
        <dbReference type="EMBL" id="MDX8471455.1"/>
    </source>
</evidence>
<comment type="caution">
    <text evidence="2">The sequence shown here is derived from an EMBL/GenBank/DDBJ whole genome shotgun (WGS) entry which is preliminary data.</text>
</comment>
<accession>A0ABU4XCF5</accession>
<dbReference type="RefSeq" id="WP_320315996.1">
    <property type="nucleotide sequence ID" value="NZ_JAVIIX010000003.1"/>
</dbReference>
<dbReference type="InterPro" id="IPR018310">
    <property type="entry name" value="Put_endonuclease_Z1-dom"/>
</dbReference>
<sequence>MGFYATLRDEREHSEDLQACIREVVERLETATDPKSPGMLLGRIQSGKTRAFLGVIALAFDRGYDIAIVLTKGTKTLASQTVKRIGRDFRTFIEDDEMVLFDIMSAPDPLTRAEQRRKIVIVAKKQVNNLDRIQELFETKYPDWKEKSVLLVDDEADMASVRFSRKSGETDIDQGAIANRMDRLRGSVTRMSFLQVTATPYALYLQPENFEGATNAREVFYPKRPVFTVLLPTHPAYVGGDDYFGGHGPDDPRYYLHVEVDADEQDALRAADGRVIREDRLWTSANVRMLRRSLMTFLLAVAIRRHQQESQHQRKQKYAMVIHNDTQRLAHKWQRDTVENLLKMFEQAAGSGDARLRDLFEVAYADLSQSIKADGGHVPPADNAFEDVKTLILDGELNVQRVNTDVPQEPLLDADTAELRLRTKANLYIGGSILDRGITVPNLIAFYYGRNPRRMQADTVLQHSRMYGARPKADLAVTRFYTSAAVYARLQQINALENALREAFENGAHKDGVVFIQSDPSGGVVPCAPSKISLSDVVAVRPGSVLTPNGFDTIAQTQLTKHIRKLDALVPQDAIGIGEFVDISLNDAIAIVDAIEPTLAWTDRQDFDWDAMRGLMRYWAEKADGQVKFLAEVGRRLNRAKSNDRSGLSILGSEEFRNIVRDTSRDGPALVLLKQDGGTDLEWKAGPFWWPMLASPTRVNPCVFASKVAA</sequence>
<reference evidence="2 3" key="1">
    <citation type="submission" date="2023-08" db="EMBL/GenBank/DDBJ databases">
        <title>Implementing the SeqCode for naming new Mesorhizobium species isolated from Vachellia karroo root nodules.</title>
        <authorList>
            <person name="Van Lill M."/>
        </authorList>
    </citation>
    <scope>NUCLEOTIDE SEQUENCE [LARGE SCALE GENOMIC DNA]</scope>
    <source>
        <strain evidence="2 3">VK23A</strain>
    </source>
</reference>
<name>A0ABU4XCF5_9HYPH</name>
<evidence type="ECO:0000313" key="3">
    <source>
        <dbReference type="Proteomes" id="UP001271780"/>
    </source>
</evidence>
<dbReference type="InterPro" id="IPR027417">
    <property type="entry name" value="P-loop_NTPase"/>
</dbReference>
<keyword evidence="3" id="KW-1185">Reference proteome</keyword>
<dbReference type="Gene3D" id="3.40.50.300">
    <property type="entry name" value="P-loop containing nucleotide triphosphate hydrolases"/>
    <property type="match status" value="1"/>
</dbReference>
<dbReference type="Proteomes" id="UP001271780">
    <property type="component" value="Unassembled WGS sequence"/>
</dbReference>
<protein>
    <submittedName>
        <fullName evidence="2">Z1 domain-containing protein</fullName>
    </submittedName>
</protein>
<gene>
    <name evidence="2" type="ORF">RFM27_05170</name>
</gene>
<dbReference type="EMBL" id="JAVIIZ010000002">
    <property type="protein sequence ID" value="MDX8471455.1"/>
    <property type="molecule type" value="Genomic_DNA"/>
</dbReference>
<proteinExistence type="predicted"/>
<evidence type="ECO:0000259" key="1">
    <source>
        <dbReference type="Pfam" id="PF10593"/>
    </source>
</evidence>
<feature type="domain" description="Putative endonuclease Z1" evidence="1">
    <location>
        <begin position="290"/>
        <end position="508"/>
    </location>
</feature>
<dbReference type="Pfam" id="PF10593">
    <property type="entry name" value="Z1"/>
    <property type="match status" value="1"/>
</dbReference>